<gene>
    <name evidence="2" type="ORF">CB5_LOCUS22003</name>
</gene>
<dbReference type="SUPFAM" id="SSF51735">
    <property type="entry name" value="NAD(P)-binding Rossmann-fold domains"/>
    <property type="match status" value="2"/>
</dbReference>
<dbReference type="PANTHER" id="PTHR42820">
    <property type="entry name" value="SHORT-CHAIN DEHYDROGENASE REDUCTASE"/>
    <property type="match status" value="1"/>
</dbReference>
<sequence length="311" mass="32326">MTAEQAEVVSEAMSVLKGGATKARDIAAAALFLASDEAAFVSGHNLVVDAAITAVGPKPPGFDLQLEGKVAIITGAASGIGEAAAQLFAEHGAWVVIADIQDELGAALAASIGADRCKYYRCDVRDEQQVSDLVDFAVATFGRLDVMYSNAGIICRSGSLLQMNLEDFDNVVAVNTRGCVAAVKHAGRAMAAAGTRGSIICTASVAAMVGGMGSHAYTVSKHAVLGLVRSAAGELGHLGIRVNCVSPAGVATPMALRFTGMTAEQAEVVSEAMSVLKGAQRRPEISRRPRCSWRLTRQHSSAGIIWWSTPR</sequence>
<dbReference type="AlphaFoldDB" id="A0A6V7Q6P3"/>
<dbReference type="PANTHER" id="PTHR42820:SF16">
    <property type="entry name" value="SHORT-CHAIN DEHYDROGENASE REDUCTASE 3B"/>
    <property type="match status" value="1"/>
</dbReference>
<organism evidence="2">
    <name type="scientific">Ananas comosus var. bracteatus</name>
    <name type="common">red pineapple</name>
    <dbReference type="NCBI Taxonomy" id="296719"/>
    <lineage>
        <taxon>Eukaryota</taxon>
        <taxon>Viridiplantae</taxon>
        <taxon>Streptophyta</taxon>
        <taxon>Embryophyta</taxon>
        <taxon>Tracheophyta</taxon>
        <taxon>Spermatophyta</taxon>
        <taxon>Magnoliopsida</taxon>
        <taxon>Liliopsida</taxon>
        <taxon>Poales</taxon>
        <taxon>Bromeliaceae</taxon>
        <taxon>Bromelioideae</taxon>
        <taxon>Ananas</taxon>
    </lineage>
</organism>
<name>A0A6V7Q6P3_ANACO</name>
<dbReference type="InterPro" id="IPR036291">
    <property type="entry name" value="NAD(P)-bd_dom_sf"/>
</dbReference>
<dbReference type="Pfam" id="PF13561">
    <property type="entry name" value="adh_short_C2"/>
    <property type="match status" value="2"/>
</dbReference>
<evidence type="ECO:0000313" key="2">
    <source>
        <dbReference type="EMBL" id="CAD1838792.1"/>
    </source>
</evidence>
<dbReference type="PRINTS" id="PR00081">
    <property type="entry name" value="GDHRDH"/>
</dbReference>
<evidence type="ECO:0008006" key="3">
    <source>
        <dbReference type="Google" id="ProtNLM"/>
    </source>
</evidence>
<proteinExistence type="inferred from homology"/>
<evidence type="ECO:0000256" key="1">
    <source>
        <dbReference type="ARBA" id="ARBA00006484"/>
    </source>
</evidence>
<dbReference type="InterPro" id="IPR020904">
    <property type="entry name" value="Sc_DH/Rdtase_CS"/>
</dbReference>
<reference evidence="2" key="1">
    <citation type="submission" date="2020-07" db="EMBL/GenBank/DDBJ databases">
        <authorList>
            <person name="Lin J."/>
        </authorList>
    </citation>
    <scope>NUCLEOTIDE SEQUENCE</scope>
</reference>
<dbReference type="Gene3D" id="3.40.50.720">
    <property type="entry name" value="NAD(P)-binding Rossmann-like Domain"/>
    <property type="match status" value="2"/>
</dbReference>
<dbReference type="PRINTS" id="PR00080">
    <property type="entry name" value="SDRFAMILY"/>
</dbReference>
<protein>
    <recommendedName>
        <fullName evidence="3">Short-chain dehydrogenase reductase 3b-like</fullName>
    </recommendedName>
</protein>
<dbReference type="InterPro" id="IPR002347">
    <property type="entry name" value="SDR_fam"/>
</dbReference>
<dbReference type="PROSITE" id="PS00061">
    <property type="entry name" value="ADH_SHORT"/>
    <property type="match status" value="1"/>
</dbReference>
<dbReference type="FunFam" id="3.40.50.720:FF:000084">
    <property type="entry name" value="Short-chain dehydrogenase reductase"/>
    <property type="match status" value="1"/>
</dbReference>
<dbReference type="EMBL" id="LR862133">
    <property type="protein sequence ID" value="CAD1838792.1"/>
    <property type="molecule type" value="Genomic_DNA"/>
</dbReference>
<comment type="similarity">
    <text evidence="1">Belongs to the short-chain dehydrogenases/reductases (SDR) family.</text>
</comment>
<accession>A0A6V7Q6P3</accession>